<keyword evidence="2" id="KW-0479">Metal-binding</keyword>
<evidence type="ECO:0000313" key="9">
    <source>
        <dbReference type="EMBL" id="SLN55378.1"/>
    </source>
</evidence>
<evidence type="ECO:0000256" key="6">
    <source>
        <dbReference type="RuleBase" id="RU003983"/>
    </source>
</evidence>
<sequence>MRAFVLSILLALTTACSVPVAPAPPPPPPPTAAVPPSAQPLVEVVNRVMPVAVRACRSQRTRQRCDFLVALDDSPDIEANAFQTLSRDGRPVIGFTLPLVQQTRNADELAFILAHEAAHHIAGHIARGQNSARIGADLIGGLVAAGGGNDVAIREAQNFGAFLGARRYAQEFELEADALGALIAREAGYDPLRGVMFFQNAPDPGSSFLGTHPPNAARVDIVRRALAGS</sequence>
<evidence type="ECO:0000256" key="2">
    <source>
        <dbReference type="ARBA" id="ARBA00022723"/>
    </source>
</evidence>
<feature type="chain" id="PRO_5010985851" evidence="7">
    <location>
        <begin position="24"/>
        <end position="229"/>
    </location>
</feature>
<keyword evidence="1 6" id="KW-0645">Protease</keyword>
<dbReference type="PROSITE" id="PS51257">
    <property type="entry name" value="PROKAR_LIPOPROTEIN"/>
    <property type="match status" value="1"/>
</dbReference>
<organism evidence="9 10">
    <name type="scientific">Palleronia marisminoris</name>
    <dbReference type="NCBI Taxonomy" id="315423"/>
    <lineage>
        <taxon>Bacteria</taxon>
        <taxon>Pseudomonadati</taxon>
        <taxon>Pseudomonadota</taxon>
        <taxon>Alphaproteobacteria</taxon>
        <taxon>Rhodobacterales</taxon>
        <taxon>Roseobacteraceae</taxon>
        <taxon>Palleronia</taxon>
    </lineage>
</organism>
<dbReference type="GO" id="GO:0051603">
    <property type="term" value="P:proteolysis involved in protein catabolic process"/>
    <property type="evidence" value="ECO:0007669"/>
    <property type="project" value="TreeGrafter"/>
</dbReference>
<dbReference type="OrthoDB" id="7338723at2"/>
<dbReference type="STRING" id="315423.SAMN04488020_107169"/>
<keyword evidence="10" id="KW-1185">Reference proteome</keyword>
<accession>A0A1Y5T798</accession>
<dbReference type="EMBL" id="FWFV01000007">
    <property type="protein sequence ID" value="SLN55378.1"/>
    <property type="molecule type" value="Genomic_DNA"/>
</dbReference>
<keyword evidence="3 6" id="KW-0378">Hydrolase</keyword>
<keyword evidence="4 6" id="KW-0862">Zinc</keyword>
<evidence type="ECO:0000256" key="5">
    <source>
        <dbReference type="ARBA" id="ARBA00023049"/>
    </source>
</evidence>
<evidence type="ECO:0000259" key="8">
    <source>
        <dbReference type="Pfam" id="PF01435"/>
    </source>
</evidence>
<dbReference type="GO" id="GO:0004222">
    <property type="term" value="F:metalloendopeptidase activity"/>
    <property type="evidence" value="ECO:0007669"/>
    <property type="project" value="InterPro"/>
</dbReference>
<comment type="similarity">
    <text evidence="6">Belongs to the peptidase M48 family.</text>
</comment>
<dbReference type="GO" id="GO:0016020">
    <property type="term" value="C:membrane"/>
    <property type="evidence" value="ECO:0007669"/>
    <property type="project" value="TreeGrafter"/>
</dbReference>
<evidence type="ECO:0000256" key="1">
    <source>
        <dbReference type="ARBA" id="ARBA00022670"/>
    </source>
</evidence>
<dbReference type="Pfam" id="PF01435">
    <property type="entry name" value="Peptidase_M48"/>
    <property type="match status" value="1"/>
</dbReference>
<evidence type="ECO:0000256" key="3">
    <source>
        <dbReference type="ARBA" id="ARBA00022801"/>
    </source>
</evidence>
<keyword evidence="7" id="KW-0732">Signal</keyword>
<dbReference type="InterPro" id="IPR001915">
    <property type="entry name" value="Peptidase_M48"/>
</dbReference>
<dbReference type="GO" id="GO:0046872">
    <property type="term" value="F:metal ion binding"/>
    <property type="evidence" value="ECO:0007669"/>
    <property type="project" value="UniProtKB-KW"/>
</dbReference>
<dbReference type="InterPro" id="IPR051156">
    <property type="entry name" value="Mito/Outer_Membr_Metalloprot"/>
</dbReference>
<dbReference type="AlphaFoldDB" id="A0A1Y5T798"/>
<evidence type="ECO:0000256" key="4">
    <source>
        <dbReference type="ARBA" id="ARBA00022833"/>
    </source>
</evidence>
<gene>
    <name evidence="9" type="ORF">PAM7066_02642</name>
</gene>
<feature type="domain" description="Peptidase M48" evidence="8">
    <location>
        <begin position="68"/>
        <end position="223"/>
    </location>
</feature>
<evidence type="ECO:0000256" key="7">
    <source>
        <dbReference type="SAM" id="SignalP"/>
    </source>
</evidence>
<evidence type="ECO:0000313" key="10">
    <source>
        <dbReference type="Proteomes" id="UP000193870"/>
    </source>
</evidence>
<dbReference type="PANTHER" id="PTHR22726:SF1">
    <property type="entry name" value="METALLOENDOPEPTIDASE OMA1, MITOCHONDRIAL"/>
    <property type="match status" value="1"/>
</dbReference>
<protein>
    <submittedName>
        <fullName evidence="9">Peptidase family M48</fullName>
    </submittedName>
</protein>
<comment type="cofactor">
    <cofactor evidence="6">
        <name>Zn(2+)</name>
        <dbReference type="ChEBI" id="CHEBI:29105"/>
    </cofactor>
    <text evidence="6">Binds 1 zinc ion per subunit.</text>
</comment>
<dbReference type="PANTHER" id="PTHR22726">
    <property type="entry name" value="METALLOENDOPEPTIDASE OMA1"/>
    <property type="match status" value="1"/>
</dbReference>
<keyword evidence="5 6" id="KW-0482">Metalloprotease</keyword>
<name>A0A1Y5T798_9RHOB</name>
<reference evidence="9 10" key="1">
    <citation type="submission" date="2017-03" db="EMBL/GenBank/DDBJ databases">
        <authorList>
            <person name="Afonso C.L."/>
            <person name="Miller P.J."/>
            <person name="Scott M.A."/>
            <person name="Spackman E."/>
            <person name="Goraichik I."/>
            <person name="Dimitrov K.M."/>
            <person name="Suarez D.L."/>
            <person name="Swayne D.E."/>
        </authorList>
    </citation>
    <scope>NUCLEOTIDE SEQUENCE [LARGE SCALE GENOMIC DNA]</scope>
    <source>
        <strain evidence="9 10">CECT 7066</strain>
    </source>
</reference>
<dbReference type="CDD" id="cd07324">
    <property type="entry name" value="M48C_Oma1-like"/>
    <property type="match status" value="1"/>
</dbReference>
<feature type="signal peptide" evidence="7">
    <location>
        <begin position="1"/>
        <end position="23"/>
    </location>
</feature>
<dbReference type="Gene3D" id="3.30.2010.10">
    <property type="entry name" value="Metalloproteases ('zincins'), catalytic domain"/>
    <property type="match status" value="1"/>
</dbReference>
<dbReference type="Proteomes" id="UP000193870">
    <property type="component" value="Unassembled WGS sequence"/>
</dbReference>
<proteinExistence type="inferred from homology"/>
<dbReference type="RefSeq" id="WP_085854636.1">
    <property type="nucleotide sequence ID" value="NZ_FOPF01000007.1"/>
</dbReference>